<dbReference type="NCBIfam" id="TIGR00663">
    <property type="entry name" value="dnan"/>
    <property type="match status" value="1"/>
</dbReference>
<evidence type="ECO:0000256" key="10">
    <source>
        <dbReference type="PIRNR" id="PIRNR000804"/>
    </source>
</evidence>
<feature type="domain" description="DNA polymerase III beta sliding clamp N-terminal" evidence="11">
    <location>
        <begin position="1"/>
        <end position="127"/>
    </location>
</feature>
<dbReference type="InterPro" id="IPR022634">
    <property type="entry name" value="DNA_polIII_beta_N"/>
</dbReference>
<reference evidence="14 15" key="1">
    <citation type="submission" date="2016-11" db="EMBL/GenBank/DDBJ databases">
        <title>Study of marine rhodopsin-containing bacteria.</title>
        <authorList>
            <person name="Yoshizawa S."/>
            <person name="Kumagai Y."/>
            <person name="Kogure K."/>
        </authorList>
    </citation>
    <scope>NUCLEOTIDE SEQUENCE [LARGE SCALE GENOMIC DNA]</scope>
    <source>
        <strain evidence="14 15">SG-29</strain>
    </source>
</reference>
<dbReference type="InterPro" id="IPR022637">
    <property type="entry name" value="DNA_polIII_beta_cen"/>
</dbReference>
<dbReference type="CDD" id="cd00140">
    <property type="entry name" value="beta_clamp"/>
    <property type="match status" value="1"/>
</dbReference>
<accession>A0A259U2L0</accession>
<dbReference type="GO" id="GO:0003887">
    <property type="term" value="F:DNA-directed DNA polymerase activity"/>
    <property type="evidence" value="ECO:0007669"/>
    <property type="project" value="UniProtKB-UniRule"/>
</dbReference>
<evidence type="ECO:0000256" key="6">
    <source>
        <dbReference type="ARBA" id="ARBA00022695"/>
    </source>
</evidence>
<dbReference type="PANTHER" id="PTHR30478:SF0">
    <property type="entry name" value="BETA SLIDING CLAMP"/>
    <property type="match status" value="1"/>
</dbReference>
<dbReference type="Pfam" id="PF00712">
    <property type="entry name" value="DNA_pol3_beta"/>
    <property type="match status" value="1"/>
</dbReference>
<protein>
    <recommendedName>
        <fullName evidence="3 10">Beta sliding clamp</fullName>
    </recommendedName>
</protein>
<evidence type="ECO:0000256" key="3">
    <source>
        <dbReference type="ARBA" id="ARBA00021035"/>
    </source>
</evidence>
<dbReference type="GO" id="GO:0009360">
    <property type="term" value="C:DNA polymerase III complex"/>
    <property type="evidence" value="ECO:0007669"/>
    <property type="project" value="InterPro"/>
</dbReference>
<keyword evidence="9" id="KW-0238">DNA-binding</keyword>
<comment type="similarity">
    <text evidence="2 10">Belongs to the beta sliding clamp family.</text>
</comment>
<evidence type="ECO:0000256" key="4">
    <source>
        <dbReference type="ARBA" id="ARBA00022490"/>
    </source>
</evidence>
<evidence type="ECO:0000256" key="1">
    <source>
        <dbReference type="ARBA" id="ARBA00004496"/>
    </source>
</evidence>
<feature type="domain" description="DNA polymerase III beta sliding clamp central" evidence="12">
    <location>
        <begin position="139"/>
        <end position="249"/>
    </location>
</feature>
<dbReference type="Gene3D" id="3.10.150.10">
    <property type="entry name" value="DNA Polymerase III, subunit A, domain 2"/>
    <property type="match status" value="1"/>
</dbReference>
<evidence type="ECO:0000256" key="8">
    <source>
        <dbReference type="ARBA" id="ARBA00022932"/>
    </source>
</evidence>
<sequence length="381" mass="41473">MKFTVPSQDLQRALSTVSGAVPSKATLPILECVLFERDAENEALRIAATDLEISIVQSIPVQFETNGTDAKQRIAVPAKRLLDTIRALPSGLPVTVTTDSEYTVELTTDQGRYKMVGYDGGDYPALPSLENAQAIKAPVAVLKRAIDKTGFAVSRDALRPAMMGVLFQVRPENTRAVATDGHRLVRLTLDAITAEEPIEFIAPEKALSLVGKAAGDMGDCTIRVGGGYVEFSLGDTTVIGRMIDEQYPNYEAVIPVENEKRLTVQREALLAAVKRVALYSSSMTHQVRLALRKDGIEISAEDIERASEAKERVLCEYDAEDMEIGFNATYLTEVLQNLDADDAVFEFSSPNRAGVVSPSDPNEGEDVLMLIMPVMLNTYAA</sequence>
<dbReference type="Pfam" id="PF02768">
    <property type="entry name" value="DNA_pol3_beta_3"/>
    <property type="match status" value="1"/>
</dbReference>
<dbReference type="InParanoid" id="A0A259U2L0"/>
<evidence type="ECO:0000256" key="9">
    <source>
        <dbReference type="ARBA" id="ARBA00023125"/>
    </source>
</evidence>
<evidence type="ECO:0000256" key="5">
    <source>
        <dbReference type="ARBA" id="ARBA00022679"/>
    </source>
</evidence>
<comment type="subcellular location">
    <subcellularLocation>
        <location evidence="1 10">Cytoplasm</location>
    </subcellularLocation>
</comment>
<gene>
    <name evidence="14" type="ORF">BSZ36_15210</name>
</gene>
<dbReference type="Proteomes" id="UP000216446">
    <property type="component" value="Unassembled WGS sequence"/>
</dbReference>
<dbReference type="GO" id="GO:0003677">
    <property type="term" value="F:DNA binding"/>
    <property type="evidence" value="ECO:0007669"/>
    <property type="project" value="UniProtKB-UniRule"/>
</dbReference>
<dbReference type="InterPro" id="IPR001001">
    <property type="entry name" value="DNA_polIII_beta"/>
</dbReference>
<evidence type="ECO:0000256" key="7">
    <source>
        <dbReference type="ARBA" id="ARBA00022705"/>
    </source>
</evidence>
<evidence type="ECO:0000259" key="12">
    <source>
        <dbReference type="Pfam" id="PF02767"/>
    </source>
</evidence>
<dbReference type="Gene3D" id="3.70.10.10">
    <property type="match status" value="1"/>
</dbReference>
<dbReference type="SMART" id="SM00480">
    <property type="entry name" value="POL3Bc"/>
    <property type="match status" value="1"/>
</dbReference>
<evidence type="ECO:0000313" key="14">
    <source>
        <dbReference type="EMBL" id="OZC04211.1"/>
    </source>
</evidence>
<comment type="caution">
    <text evidence="14">The sequence shown here is derived from an EMBL/GenBank/DDBJ whole genome shotgun (WGS) entry which is preliminary data.</text>
</comment>
<dbReference type="FunCoup" id="A0A259U2L0">
    <property type="interactions" value="354"/>
</dbReference>
<dbReference type="OrthoDB" id="8421503at2"/>
<evidence type="ECO:0000256" key="2">
    <source>
        <dbReference type="ARBA" id="ARBA00010752"/>
    </source>
</evidence>
<proteinExistence type="inferred from homology"/>
<dbReference type="AlphaFoldDB" id="A0A259U2L0"/>
<keyword evidence="8 10" id="KW-0239">DNA-directed DNA polymerase</keyword>
<evidence type="ECO:0000259" key="13">
    <source>
        <dbReference type="Pfam" id="PF02768"/>
    </source>
</evidence>
<keyword evidence="4 10" id="KW-0963">Cytoplasm</keyword>
<keyword evidence="5 10" id="KW-0808">Transferase</keyword>
<feature type="domain" description="DNA polymerase III beta sliding clamp C-terminal" evidence="13">
    <location>
        <begin position="253"/>
        <end position="373"/>
    </location>
</feature>
<name>A0A259U2L0_9BACT</name>
<evidence type="ECO:0000313" key="15">
    <source>
        <dbReference type="Proteomes" id="UP000216446"/>
    </source>
</evidence>
<dbReference type="InterPro" id="IPR022635">
    <property type="entry name" value="DNA_polIII_beta_C"/>
</dbReference>
<keyword evidence="15" id="KW-1185">Reference proteome</keyword>
<dbReference type="GO" id="GO:0008408">
    <property type="term" value="F:3'-5' exonuclease activity"/>
    <property type="evidence" value="ECO:0007669"/>
    <property type="project" value="InterPro"/>
</dbReference>
<dbReference type="SUPFAM" id="SSF55979">
    <property type="entry name" value="DNA clamp"/>
    <property type="match status" value="3"/>
</dbReference>
<dbReference type="EMBL" id="MQWB01000001">
    <property type="protein sequence ID" value="OZC04211.1"/>
    <property type="molecule type" value="Genomic_DNA"/>
</dbReference>
<evidence type="ECO:0000259" key="11">
    <source>
        <dbReference type="Pfam" id="PF00712"/>
    </source>
</evidence>
<comment type="subunit">
    <text evidence="10">Forms a ring-shaped head-to-tail homodimer around DNA.</text>
</comment>
<keyword evidence="6 10" id="KW-0548">Nucleotidyltransferase</keyword>
<dbReference type="PIRSF" id="PIRSF000804">
    <property type="entry name" value="DNA_pol_III_b"/>
    <property type="match status" value="1"/>
</dbReference>
<keyword evidence="7 10" id="KW-0235">DNA replication</keyword>
<organism evidence="14 15">
    <name type="scientific">Rubricoccus marinus</name>
    <dbReference type="NCBI Taxonomy" id="716817"/>
    <lineage>
        <taxon>Bacteria</taxon>
        <taxon>Pseudomonadati</taxon>
        <taxon>Rhodothermota</taxon>
        <taxon>Rhodothermia</taxon>
        <taxon>Rhodothermales</taxon>
        <taxon>Rubricoccaceae</taxon>
        <taxon>Rubricoccus</taxon>
    </lineage>
</organism>
<comment type="function">
    <text evidence="10">Confers DNA tethering and processivity to DNA polymerases and other proteins. Acts as a clamp, forming a ring around DNA (a reaction catalyzed by the clamp-loading complex) which diffuses in an ATP-independent manner freely and bidirectionally along dsDNA. Initially characterized for its ability to contact the catalytic subunit of DNA polymerase III (Pol III), a complex, multichain enzyme responsible for most of the replicative synthesis in bacteria; Pol III exhibits 3'-5' exonuclease proofreading activity. The beta chain is required for initiation of replication as well as for processivity of DNA replication.</text>
</comment>
<dbReference type="RefSeq" id="WP_094550434.1">
    <property type="nucleotide sequence ID" value="NZ_MQWB01000001.1"/>
</dbReference>
<dbReference type="GO" id="GO:0006271">
    <property type="term" value="P:DNA strand elongation involved in DNA replication"/>
    <property type="evidence" value="ECO:0007669"/>
    <property type="project" value="TreeGrafter"/>
</dbReference>
<dbReference type="GO" id="GO:0005737">
    <property type="term" value="C:cytoplasm"/>
    <property type="evidence" value="ECO:0007669"/>
    <property type="project" value="UniProtKB-SubCell"/>
</dbReference>
<dbReference type="InterPro" id="IPR046938">
    <property type="entry name" value="DNA_clamp_sf"/>
</dbReference>
<dbReference type="Pfam" id="PF02767">
    <property type="entry name" value="DNA_pol3_beta_2"/>
    <property type="match status" value="1"/>
</dbReference>
<dbReference type="PANTHER" id="PTHR30478">
    <property type="entry name" value="DNA POLYMERASE III SUBUNIT BETA"/>
    <property type="match status" value="1"/>
</dbReference>